<keyword evidence="1" id="KW-1133">Transmembrane helix</keyword>
<keyword evidence="3" id="KW-1185">Reference proteome</keyword>
<feature type="transmembrane region" description="Helical" evidence="1">
    <location>
        <begin position="6"/>
        <end position="26"/>
    </location>
</feature>
<comment type="caution">
    <text evidence="2">The sequence shown here is derived from an EMBL/GenBank/DDBJ whole genome shotgun (WGS) entry which is preliminary data.</text>
</comment>
<evidence type="ECO:0000313" key="2">
    <source>
        <dbReference type="EMBL" id="MCY9528140.1"/>
    </source>
</evidence>
<proteinExistence type="predicted"/>
<dbReference type="RefSeq" id="WP_028533810.1">
    <property type="nucleotide sequence ID" value="NZ_JAMDLY010000005.1"/>
</dbReference>
<name>A0ABT4E4V8_PAEAL</name>
<protein>
    <submittedName>
        <fullName evidence="2">Uncharacterized protein</fullName>
    </submittedName>
</protein>
<evidence type="ECO:0000256" key="1">
    <source>
        <dbReference type="SAM" id="Phobius"/>
    </source>
</evidence>
<sequence length="61" mass="6595">MSPFLLIGVVAVIYSLLQITIPDIILSMKPFGVKTREAVRVGGFITLPIGILIIIADLVMN</sequence>
<dbReference type="EMBL" id="JAMDLY010000005">
    <property type="protein sequence ID" value="MCY9528140.1"/>
    <property type="molecule type" value="Genomic_DNA"/>
</dbReference>
<keyword evidence="1" id="KW-0472">Membrane</keyword>
<organism evidence="2 3">
    <name type="scientific">Paenibacillus alvei</name>
    <name type="common">Bacillus alvei</name>
    <dbReference type="NCBI Taxonomy" id="44250"/>
    <lineage>
        <taxon>Bacteria</taxon>
        <taxon>Bacillati</taxon>
        <taxon>Bacillota</taxon>
        <taxon>Bacilli</taxon>
        <taxon>Bacillales</taxon>
        <taxon>Paenibacillaceae</taxon>
        <taxon>Paenibacillus</taxon>
    </lineage>
</organism>
<gene>
    <name evidence="2" type="ORF">M5X04_02155</name>
</gene>
<reference evidence="2 3" key="1">
    <citation type="submission" date="2022-05" db="EMBL/GenBank/DDBJ databases">
        <title>Genome Sequencing of Bee-Associated Microbes.</title>
        <authorList>
            <person name="Dunlap C."/>
        </authorList>
    </citation>
    <scope>NUCLEOTIDE SEQUENCE [LARGE SCALE GENOMIC DNA]</scope>
    <source>
        <strain evidence="2 3">NRRL NRS-750</strain>
    </source>
</reference>
<feature type="transmembrane region" description="Helical" evidence="1">
    <location>
        <begin position="38"/>
        <end position="60"/>
    </location>
</feature>
<accession>A0ABT4E4V8</accession>
<dbReference type="Proteomes" id="UP001527090">
    <property type="component" value="Unassembled WGS sequence"/>
</dbReference>
<evidence type="ECO:0000313" key="3">
    <source>
        <dbReference type="Proteomes" id="UP001527090"/>
    </source>
</evidence>
<keyword evidence="1" id="KW-0812">Transmembrane</keyword>